<sequence>MYFDIQNYRLAARSNSQDQSTTSPGITASSMISRHLGAKQTVRQLRSVAYHSRFSNVPAPTHPHPHQNSLIKSYRFSRILPRSAKII</sequence>
<organism evidence="1 2">
    <name type="scientific">Alicyclobacillus vulcanalis</name>
    <dbReference type="NCBI Taxonomy" id="252246"/>
    <lineage>
        <taxon>Bacteria</taxon>
        <taxon>Bacillati</taxon>
        <taxon>Bacillota</taxon>
        <taxon>Bacilli</taxon>
        <taxon>Bacillales</taxon>
        <taxon>Alicyclobacillaceae</taxon>
        <taxon>Alicyclobacillus</taxon>
    </lineage>
</organism>
<dbReference type="EMBL" id="FTOO01000003">
    <property type="protein sequence ID" value="SIS74726.1"/>
    <property type="molecule type" value="Genomic_DNA"/>
</dbReference>
<proteinExistence type="predicted"/>
<gene>
    <name evidence="1" type="ORF">SAMN05421799_103237</name>
</gene>
<evidence type="ECO:0000313" key="2">
    <source>
        <dbReference type="Proteomes" id="UP000186156"/>
    </source>
</evidence>
<reference evidence="2" key="1">
    <citation type="submission" date="2017-01" db="EMBL/GenBank/DDBJ databases">
        <authorList>
            <person name="Varghese N."/>
            <person name="Submissions S."/>
        </authorList>
    </citation>
    <scope>NUCLEOTIDE SEQUENCE [LARGE SCALE GENOMIC DNA]</scope>
    <source>
        <strain evidence="2">DSM 16176</strain>
    </source>
</reference>
<dbReference type="Proteomes" id="UP000186156">
    <property type="component" value="Unassembled WGS sequence"/>
</dbReference>
<accession>A0A1N7LLN1</accession>
<evidence type="ECO:0000313" key="1">
    <source>
        <dbReference type="EMBL" id="SIS74726.1"/>
    </source>
</evidence>
<keyword evidence="2" id="KW-1185">Reference proteome</keyword>
<protein>
    <submittedName>
        <fullName evidence="1">Uncharacterized protein</fullName>
    </submittedName>
</protein>
<dbReference type="AlphaFoldDB" id="A0A1N7LLN1"/>
<name>A0A1N7LLN1_9BACL</name>